<dbReference type="Gene3D" id="3.40.50.300">
    <property type="entry name" value="P-loop containing nucleotide triphosphate hydrolases"/>
    <property type="match status" value="1"/>
</dbReference>
<dbReference type="OrthoDB" id="417988at2"/>
<feature type="domain" description="G" evidence="1">
    <location>
        <begin position="40"/>
        <end position="151"/>
    </location>
</feature>
<dbReference type="SUPFAM" id="SSF52540">
    <property type="entry name" value="P-loop containing nucleoside triphosphate hydrolases"/>
    <property type="match status" value="1"/>
</dbReference>
<sequence length="409" mass="44971">MAPFWKFWKKDPVANIGGKATDATKSDRPPVDFPTPVLWLLGKTGSGKTSIIRYLTESTTAEIGNGFRPQTKCTNRYDFPSIEKPLLTFLDTRGLGEAGYDHEPDVASLATEAHLILLVVRAMDHAQAEMVALLQQIRKQSSQIPILLVLTHLHEAYPGQDHPAEMLAAEKSSTAPEVPPWPSALARSIEQQLVTFGQFIHGHATIDFTQPEDGFTNPFLGAQELTLDICSLLPDAAMVQLSQLQQFQRAQAGLPANLATRLQRTLWIYSSAAAVAGAIPVPWFDLPVVVGIQAALAWQISNEYRYQYSGSRIAQLVSAVSGQMIARQGLRELLKIIPYVGSVTSSALAFATTYGLGQTIIWAIERERTGQFPSTQEFREHLKNQASLAGEIWRKRTHRESSSSDGQPG</sequence>
<accession>A0A1C3EQH4</accession>
<organism evidence="2 3">
    <name type="scientific">Planctopirus hydrillae</name>
    <dbReference type="NCBI Taxonomy" id="1841610"/>
    <lineage>
        <taxon>Bacteria</taxon>
        <taxon>Pseudomonadati</taxon>
        <taxon>Planctomycetota</taxon>
        <taxon>Planctomycetia</taxon>
        <taxon>Planctomycetales</taxon>
        <taxon>Planctomycetaceae</taxon>
        <taxon>Planctopirus</taxon>
    </lineage>
</organism>
<dbReference type="RefSeq" id="WP_068845976.1">
    <property type="nucleotide sequence ID" value="NZ_LYDR01000033.1"/>
</dbReference>
<keyword evidence="3" id="KW-1185">Reference proteome</keyword>
<reference evidence="2 3" key="1">
    <citation type="submission" date="2016-05" db="EMBL/GenBank/DDBJ databases">
        <title>Genomic and physiological characterization of Planctopirus sp. isolated from fresh water lake.</title>
        <authorList>
            <person name="Subhash Y."/>
            <person name="Ramana C."/>
        </authorList>
    </citation>
    <scope>NUCLEOTIDE SEQUENCE [LARGE SCALE GENOMIC DNA]</scope>
    <source>
        <strain evidence="2 3">JC280</strain>
    </source>
</reference>
<dbReference type="Pfam" id="PF01926">
    <property type="entry name" value="MMR_HSR1"/>
    <property type="match status" value="1"/>
</dbReference>
<dbReference type="InterPro" id="IPR027417">
    <property type="entry name" value="P-loop_NTPase"/>
</dbReference>
<evidence type="ECO:0000313" key="3">
    <source>
        <dbReference type="Proteomes" id="UP000094828"/>
    </source>
</evidence>
<comment type="caution">
    <text evidence="2">The sequence shown here is derived from an EMBL/GenBank/DDBJ whole genome shotgun (WGS) entry which is preliminary data.</text>
</comment>
<dbReference type="Proteomes" id="UP000094828">
    <property type="component" value="Unassembled WGS sequence"/>
</dbReference>
<protein>
    <recommendedName>
        <fullName evidence="1">G domain-containing protein</fullName>
    </recommendedName>
</protein>
<dbReference type="InterPro" id="IPR006073">
    <property type="entry name" value="GTP-bd"/>
</dbReference>
<evidence type="ECO:0000259" key="1">
    <source>
        <dbReference type="Pfam" id="PF01926"/>
    </source>
</evidence>
<dbReference type="EMBL" id="LYDR01000033">
    <property type="protein sequence ID" value="ODA35487.1"/>
    <property type="molecule type" value="Genomic_DNA"/>
</dbReference>
<dbReference type="CDD" id="cd00882">
    <property type="entry name" value="Ras_like_GTPase"/>
    <property type="match status" value="1"/>
</dbReference>
<gene>
    <name evidence="2" type="ORF">A6X21_16895</name>
</gene>
<proteinExistence type="predicted"/>
<evidence type="ECO:0000313" key="2">
    <source>
        <dbReference type="EMBL" id="ODA35487.1"/>
    </source>
</evidence>
<name>A0A1C3EQH4_9PLAN</name>
<dbReference type="AlphaFoldDB" id="A0A1C3EQH4"/>
<dbReference type="STRING" id="1841610.A6X21_16895"/>
<dbReference type="GO" id="GO:0005525">
    <property type="term" value="F:GTP binding"/>
    <property type="evidence" value="ECO:0007669"/>
    <property type="project" value="InterPro"/>
</dbReference>